<evidence type="ECO:0000313" key="3">
    <source>
        <dbReference type="EMBL" id="APA11302.1"/>
    </source>
</evidence>
<evidence type="ECO:0000313" key="4">
    <source>
        <dbReference type="Proteomes" id="UP000177798"/>
    </source>
</evidence>
<dbReference type="PANTHER" id="PTHR47203:SF1">
    <property type="entry name" value="HYPOTHETICAL BASE EXCISION DNA REPAIR PROTEIN (EUROFUNG)"/>
    <property type="match status" value="1"/>
</dbReference>
<protein>
    <recommendedName>
        <fullName evidence="2">HhH-GPD domain-containing protein</fullName>
    </recommendedName>
</protein>
<dbReference type="CDD" id="cd00056">
    <property type="entry name" value="ENDO3c"/>
    <property type="match status" value="1"/>
</dbReference>
<feature type="compositionally biased region" description="Polar residues" evidence="1">
    <location>
        <begin position="74"/>
        <end position="86"/>
    </location>
</feature>
<feature type="domain" description="HhH-GPD" evidence="2">
    <location>
        <begin position="181"/>
        <end position="344"/>
    </location>
</feature>
<dbReference type="InterPro" id="IPR003265">
    <property type="entry name" value="HhH-GPD_domain"/>
</dbReference>
<dbReference type="SMART" id="SM00478">
    <property type="entry name" value="ENDO3c"/>
    <property type="match status" value="1"/>
</dbReference>
<dbReference type="GO" id="GO:0003824">
    <property type="term" value="F:catalytic activity"/>
    <property type="evidence" value="ECO:0007669"/>
    <property type="project" value="InterPro"/>
</dbReference>
<evidence type="ECO:0000256" key="1">
    <source>
        <dbReference type="SAM" id="MobiDB-lite"/>
    </source>
</evidence>
<name>A0A1D9Q915_SCLS1</name>
<gene>
    <name evidence="3" type="ORF">sscle_07g060720</name>
</gene>
<accession>A0A1D9Q915</accession>
<proteinExistence type="predicted"/>
<dbReference type="EMBL" id="CP017820">
    <property type="protein sequence ID" value="APA11302.1"/>
    <property type="molecule type" value="Genomic_DNA"/>
</dbReference>
<evidence type="ECO:0000259" key="2">
    <source>
        <dbReference type="SMART" id="SM00478"/>
    </source>
</evidence>
<dbReference type="PANTHER" id="PTHR47203">
    <property type="match status" value="1"/>
</dbReference>
<feature type="region of interest" description="Disordered" evidence="1">
    <location>
        <begin position="1"/>
        <end position="117"/>
    </location>
</feature>
<dbReference type="SUPFAM" id="SSF48150">
    <property type="entry name" value="DNA-glycosylase"/>
    <property type="match status" value="1"/>
</dbReference>
<sequence length="347" mass="38418">MPADPDFDQPTSGHIHHATKAQLPSRKRRRIVTPGSIENTEFDEPVSSSYDCPSDSSDFDDKRLSKPPKRSKQAGASRSAIITQQARVVLTNEDSKKLSATAPPTSKNPKKSKYDYSSNALSPFPNWPAPNPETVETVFRLLEDKHGKIEISQSKPSLGLRIEGCNQDEPALIDAVIRARLSAGTNDMNASRAFIGILTTFGRRKPGTGPGIVDWEAVRLAPLEKLYEAIKTEGMGNVKSRSCKAILDMVHEENVIRRQRGKVATNSRGIDLLSLEHMRSLSKDEAFDKFITFPGVGPKTAACIISICMQHNAFAVDTHVYQISDRRQEAEVEVDIVYVCFEKITCH</sequence>
<dbReference type="OrthoDB" id="5607at2759"/>
<dbReference type="Proteomes" id="UP000177798">
    <property type="component" value="Chromosome 7"/>
</dbReference>
<dbReference type="KEGG" id="ssl:SS1G_11541"/>
<dbReference type="VEuPathDB" id="FungiDB:sscle_07g060720"/>
<reference evidence="4" key="1">
    <citation type="journal article" date="2017" name="Genome Biol. Evol.">
        <title>The complete genome sequence of the phytopathogenic fungus Sclerotinia sclerotiorum reveals insights into the genome architecture of broad host range pathogens.</title>
        <authorList>
            <person name="Derbyshire M."/>
            <person name="Denton-Giles M."/>
            <person name="Hegedus D."/>
            <person name="Seifbarghy S."/>
            <person name="Rollins J."/>
            <person name="van Kan J."/>
            <person name="Seidl M.F."/>
            <person name="Faino L."/>
            <person name="Mbengue M."/>
            <person name="Navaud O."/>
            <person name="Raffaele S."/>
            <person name="Hammond-Kosack K."/>
            <person name="Heard S."/>
            <person name="Oliver R."/>
        </authorList>
    </citation>
    <scope>NUCLEOTIDE SEQUENCE [LARGE SCALE GENOMIC DNA]</scope>
    <source>
        <strain evidence="4">ATCC 18683 / 1980 / Ss-1</strain>
    </source>
</reference>
<dbReference type="AlphaFoldDB" id="A0A1D9Q915"/>
<dbReference type="GO" id="GO:0006285">
    <property type="term" value="P:base-excision repair, AP site formation"/>
    <property type="evidence" value="ECO:0007669"/>
    <property type="project" value="UniProtKB-ARBA"/>
</dbReference>
<dbReference type="InterPro" id="IPR011257">
    <property type="entry name" value="DNA_glycosylase"/>
</dbReference>
<organism evidence="3 4">
    <name type="scientific">Sclerotinia sclerotiorum (strain ATCC 18683 / 1980 / Ss-1)</name>
    <name type="common">White mold</name>
    <name type="synonym">Whetzelinia sclerotiorum</name>
    <dbReference type="NCBI Taxonomy" id="665079"/>
    <lineage>
        <taxon>Eukaryota</taxon>
        <taxon>Fungi</taxon>
        <taxon>Dikarya</taxon>
        <taxon>Ascomycota</taxon>
        <taxon>Pezizomycotina</taxon>
        <taxon>Leotiomycetes</taxon>
        <taxon>Helotiales</taxon>
        <taxon>Sclerotiniaceae</taxon>
        <taxon>Sclerotinia</taxon>
    </lineage>
</organism>
<dbReference type="RefSeq" id="XP_001587548.1">
    <property type="nucleotide sequence ID" value="XM_001587498.1"/>
</dbReference>
<dbReference type="Gene3D" id="1.10.340.30">
    <property type="entry name" value="Hypothetical protein, domain 2"/>
    <property type="match status" value="1"/>
</dbReference>
<feature type="compositionally biased region" description="Basic residues" evidence="1">
    <location>
        <begin position="14"/>
        <end position="31"/>
    </location>
</feature>
<feature type="compositionally biased region" description="Low complexity" evidence="1">
    <location>
        <begin position="47"/>
        <end position="56"/>
    </location>
</feature>